<proteinExistence type="predicted"/>
<organism evidence="3 4">
    <name type="scientific">Herbinix luporum</name>
    <dbReference type="NCBI Taxonomy" id="1679721"/>
    <lineage>
        <taxon>Bacteria</taxon>
        <taxon>Bacillati</taxon>
        <taxon>Bacillota</taxon>
        <taxon>Clostridia</taxon>
        <taxon>Lachnospirales</taxon>
        <taxon>Lachnospiraceae</taxon>
        <taxon>Herbinix</taxon>
    </lineage>
</organism>
<dbReference type="PANTHER" id="PTHR43265">
    <property type="entry name" value="ESTERASE ESTD"/>
    <property type="match status" value="1"/>
</dbReference>
<evidence type="ECO:0000259" key="1">
    <source>
        <dbReference type="Pfam" id="PF12695"/>
    </source>
</evidence>
<dbReference type="KEGG" id="hsd:SD1D_0627"/>
<feature type="domain" description="Alpha/beta hydrolase fold-5" evidence="1">
    <location>
        <begin position="238"/>
        <end position="299"/>
    </location>
</feature>
<dbReference type="PROSITE" id="PS51257">
    <property type="entry name" value="PROKAR_LIPOPROTEIN"/>
    <property type="match status" value="1"/>
</dbReference>
<dbReference type="InterPro" id="IPR024981">
    <property type="entry name" value="DUF3887"/>
</dbReference>
<sequence length="415" mass="46744">MKRNFIIILLIGILIGLTACRDKSSLNTAVEDKKELSLIELSKTLALQMSKGELKETIDALSLSTSEQLTEEDIKKVWDQILPNLGDFIDIGDTSEETIENHKVVNVILNYQNSGVRVSFTYNKDKEIEGLWIKYEPYKVEIISNDKFEEFEISFGDHKQPVEGILTLPKNIHNPPVAILVPGSGNHNADETIGINRPFRDLAYGLASHGVAVIRYHESVSQYDKPEFTIQDDCLNDASMAIKYAQNCGKVDTDGIYVIGHSLGAMMAAKIAADNEEVDGIVSLAGSPRRLEDIIVDQNEILLKATETVTEEMYKVQMNQINMQVEKIKGLKESSGEIILGYPDSFWYSLNQIDVADIVKNLNIPIFIAQGSKDFQIYADIDYLAWQDLLKDRDNVVFRLYDNLNHLFMTSNGKW</sequence>
<dbReference type="Pfam" id="PF13026">
    <property type="entry name" value="DUF3887"/>
    <property type="match status" value="1"/>
</dbReference>
<dbReference type="Gene3D" id="3.10.450.590">
    <property type="match status" value="1"/>
</dbReference>
<dbReference type="AlphaFoldDB" id="A0A0K8J4F0"/>
<dbReference type="Pfam" id="PF12695">
    <property type="entry name" value="Abhydrolase_5"/>
    <property type="match status" value="1"/>
</dbReference>
<accession>A0A0K8J4F0</accession>
<dbReference type="PANTHER" id="PTHR43265:SF1">
    <property type="entry name" value="ESTERASE ESTD"/>
    <property type="match status" value="1"/>
</dbReference>
<evidence type="ECO:0000313" key="3">
    <source>
        <dbReference type="EMBL" id="CUH92178.1"/>
    </source>
</evidence>
<dbReference type="SUPFAM" id="SSF53474">
    <property type="entry name" value="alpha/beta-Hydrolases"/>
    <property type="match status" value="1"/>
</dbReference>
<evidence type="ECO:0000259" key="2">
    <source>
        <dbReference type="Pfam" id="PF13026"/>
    </source>
</evidence>
<dbReference type="GO" id="GO:0052689">
    <property type="term" value="F:carboxylic ester hydrolase activity"/>
    <property type="evidence" value="ECO:0007669"/>
    <property type="project" value="TreeGrafter"/>
</dbReference>
<dbReference type="Proteomes" id="UP000196053">
    <property type="component" value="Chromosome I"/>
</dbReference>
<dbReference type="InterPro" id="IPR053145">
    <property type="entry name" value="AB_hydrolase_Est10"/>
</dbReference>
<dbReference type="InterPro" id="IPR029058">
    <property type="entry name" value="AB_hydrolase_fold"/>
</dbReference>
<evidence type="ECO:0000313" key="4">
    <source>
        <dbReference type="Proteomes" id="UP000196053"/>
    </source>
</evidence>
<feature type="domain" description="DUF3887" evidence="2">
    <location>
        <begin position="48"/>
        <end position="131"/>
    </location>
</feature>
<protein>
    <submittedName>
        <fullName evidence="3">Uncharacterized protein</fullName>
    </submittedName>
</protein>
<dbReference type="InterPro" id="IPR029059">
    <property type="entry name" value="AB_hydrolase_5"/>
</dbReference>
<dbReference type="EMBL" id="LN879430">
    <property type="protein sequence ID" value="CUH92178.1"/>
    <property type="molecule type" value="Genomic_DNA"/>
</dbReference>
<name>A0A0K8J4F0_9FIRM</name>
<gene>
    <name evidence="3" type="ORF">SD1D_0627</name>
</gene>
<keyword evidence="4" id="KW-1185">Reference proteome</keyword>
<reference evidence="4" key="1">
    <citation type="submission" date="2015-09" db="EMBL/GenBank/DDBJ databases">
        <authorList>
            <person name="Wibberg D."/>
        </authorList>
    </citation>
    <scope>NUCLEOTIDE SEQUENCE [LARGE SCALE GENOMIC DNA]</scope>
    <source>
        <strain evidence="4">SD1D</strain>
    </source>
</reference>
<dbReference type="Gene3D" id="3.40.50.1820">
    <property type="entry name" value="alpha/beta hydrolase"/>
    <property type="match status" value="1"/>
</dbReference>